<feature type="chain" id="PRO_5033028856" description="EGF-like domain-containing protein" evidence="2">
    <location>
        <begin position="30"/>
        <end position="254"/>
    </location>
</feature>
<dbReference type="SMART" id="SM00181">
    <property type="entry name" value="EGF"/>
    <property type="match status" value="4"/>
</dbReference>
<keyword evidence="5" id="KW-1185">Reference proteome</keyword>
<keyword evidence="1" id="KW-1133">Transmembrane helix</keyword>
<dbReference type="KEGG" id="lmat:92517292"/>
<reference evidence="5" key="2">
    <citation type="journal article" date="2021" name="Sci. Data">
        <title>Chromosome-scale genome sequencing, assembly and annotation of six genomes from subfamily Leishmaniinae.</title>
        <authorList>
            <person name="Almutairi H."/>
            <person name="Urbaniak M.D."/>
            <person name="Bates M.D."/>
            <person name="Jariyapan N."/>
            <person name="Kwakye-Nuako G."/>
            <person name="Thomaz Soccol V."/>
            <person name="Al-Salem W.S."/>
            <person name="Dillon R.J."/>
            <person name="Bates P.A."/>
            <person name="Gatherer D."/>
        </authorList>
    </citation>
    <scope>NUCLEOTIDE SEQUENCE [LARGE SCALE GENOMIC DNA]</scope>
</reference>
<evidence type="ECO:0000256" key="2">
    <source>
        <dbReference type="SAM" id="SignalP"/>
    </source>
</evidence>
<keyword evidence="2" id="KW-0732">Signal</keyword>
<keyword evidence="1" id="KW-0472">Membrane</keyword>
<evidence type="ECO:0000313" key="5">
    <source>
        <dbReference type="Proteomes" id="UP000673552"/>
    </source>
</evidence>
<dbReference type="InterPro" id="IPR000742">
    <property type="entry name" value="EGF"/>
</dbReference>
<dbReference type="RefSeq" id="XP_067181387.1">
    <property type="nucleotide sequence ID" value="XM_067324780.1"/>
</dbReference>
<gene>
    <name evidence="4" type="ORF">LSCM1_07409</name>
</gene>
<evidence type="ECO:0000313" key="4">
    <source>
        <dbReference type="EMBL" id="KAG5487455.1"/>
    </source>
</evidence>
<name>A0A836HNM1_9TRYP</name>
<feature type="domain" description="EGF-like" evidence="3">
    <location>
        <begin position="93"/>
        <end position="126"/>
    </location>
</feature>
<comment type="caution">
    <text evidence="4">The sequence shown here is derived from an EMBL/GenBank/DDBJ whole genome shotgun (WGS) entry which is preliminary data.</text>
</comment>
<dbReference type="Proteomes" id="UP000673552">
    <property type="component" value="Unassembled WGS sequence"/>
</dbReference>
<feature type="domain" description="EGF-like" evidence="3">
    <location>
        <begin position="44"/>
        <end position="87"/>
    </location>
</feature>
<feature type="transmembrane region" description="Helical" evidence="1">
    <location>
        <begin position="233"/>
        <end position="252"/>
    </location>
</feature>
<proteinExistence type="predicted"/>
<dbReference type="OrthoDB" id="266732at2759"/>
<dbReference type="InterPro" id="IPR009030">
    <property type="entry name" value="Growth_fac_rcpt_cys_sf"/>
</dbReference>
<reference evidence="5" key="1">
    <citation type="journal article" date="2021" name="Microbiol. Resour. Announc.">
        <title>LGAAP: Leishmaniinae Genome Assembly and Annotation Pipeline.</title>
        <authorList>
            <person name="Almutairi H."/>
            <person name="Urbaniak M.D."/>
            <person name="Bates M.D."/>
            <person name="Jariyapan N."/>
            <person name="Kwakye-Nuako G."/>
            <person name="Thomaz-Soccol V."/>
            <person name="Al-Salem W.S."/>
            <person name="Dillon R.J."/>
            <person name="Bates P.A."/>
            <person name="Gatherer D."/>
        </authorList>
    </citation>
    <scope>NUCLEOTIDE SEQUENCE [LARGE SCALE GENOMIC DNA]</scope>
</reference>
<feature type="signal peptide" evidence="2">
    <location>
        <begin position="1"/>
        <end position="29"/>
    </location>
</feature>
<dbReference type="EMBL" id="JAFEUZ010000004">
    <property type="protein sequence ID" value="KAG5487455.1"/>
    <property type="molecule type" value="Genomic_DNA"/>
</dbReference>
<feature type="domain" description="EGF-like" evidence="3">
    <location>
        <begin position="191"/>
        <end position="224"/>
    </location>
</feature>
<protein>
    <recommendedName>
        <fullName evidence="3">EGF-like domain-containing protein</fullName>
    </recommendedName>
</protein>
<evidence type="ECO:0000256" key="1">
    <source>
        <dbReference type="SAM" id="Phobius"/>
    </source>
</evidence>
<organism evidence="4 5">
    <name type="scientific">Leishmania martiniquensis</name>
    <dbReference type="NCBI Taxonomy" id="1580590"/>
    <lineage>
        <taxon>Eukaryota</taxon>
        <taxon>Discoba</taxon>
        <taxon>Euglenozoa</taxon>
        <taxon>Kinetoplastea</taxon>
        <taxon>Metakinetoplastina</taxon>
        <taxon>Trypanosomatida</taxon>
        <taxon>Trypanosomatidae</taxon>
        <taxon>Leishmaniinae</taxon>
        <taxon>Leishmania</taxon>
    </lineage>
</organism>
<dbReference type="GeneID" id="92517292"/>
<dbReference type="SUPFAM" id="SSF57184">
    <property type="entry name" value="Growth factor receptor domain"/>
    <property type="match status" value="1"/>
</dbReference>
<dbReference type="AlphaFoldDB" id="A0A836HNM1"/>
<sequence length="254" mass="26252">MPAFVQRSSLHRRSAAALLLVLAVTVAAAVTVSAQMIDDFPPAPCDSTVEHCLECRKAGLLTVCSDCEEGYSTVVTPTSPNEFGKCQPYDPSTCTLSNCVRCAADDKTKCVQCPIGYPSMNTYLCEETTTAAPATTTTSTAAPATTTTTAAPINCQVPSCVTCVAGSMYTCSVCEVGMVLMVSGQCMAPGSCSVANCAQCYPTDNNRCSSCNFGYSLTASYACIARRVNSATAAPTSVMALAIVAVTMAAAYTA</sequence>
<evidence type="ECO:0000259" key="3">
    <source>
        <dbReference type="SMART" id="SM00181"/>
    </source>
</evidence>
<accession>A0A836HNM1</accession>
<feature type="domain" description="EGF-like" evidence="3">
    <location>
        <begin position="154"/>
        <end position="187"/>
    </location>
</feature>
<keyword evidence="1" id="KW-0812">Transmembrane</keyword>